<dbReference type="Proteomes" id="UP000256304">
    <property type="component" value="Unassembled WGS sequence"/>
</dbReference>
<name>A0A3D9R399_9BACL</name>
<evidence type="ECO:0000313" key="1">
    <source>
        <dbReference type="EMBL" id="REE67313.1"/>
    </source>
</evidence>
<evidence type="ECO:0000313" key="2">
    <source>
        <dbReference type="Proteomes" id="UP000256304"/>
    </source>
</evidence>
<dbReference type="EMBL" id="QTTN01000043">
    <property type="protein sequence ID" value="REE67313.1"/>
    <property type="molecule type" value="Genomic_DNA"/>
</dbReference>
<proteinExistence type="predicted"/>
<sequence>MKHAINSLNGQCELEKRLIRTYPLKLESIRCEPDETLRKFSLYLYVITGYIRMTGKKPTINNVLRQFREHF</sequence>
<dbReference type="AlphaFoldDB" id="A0A3D9R399"/>
<gene>
    <name evidence="1" type="ORF">A8990_14318</name>
</gene>
<keyword evidence="2" id="KW-1185">Reference proteome</keyword>
<reference evidence="1 2" key="1">
    <citation type="submission" date="2018-08" db="EMBL/GenBank/DDBJ databases">
        <title>Genomic Encyclopedia of Type Strains, Phase III (KMG-III): the genomes of soil and plant-associated and newly described type strains.</title>
        <authorList>
            <person name="Whitman W."/>
        </authorList>
    </citation>
    <scope>NUCLEOTIDE SEQUENCE [LARGE SCALE GENOMIC DNA]</scope>
    <source>
        <strain evidence="1 2">CGMCC 1.10966</strain>
    </source>
</reference>
<organism evidence="1 2">
    <name type="scientific">Paenibacillus taihuensis</name>
    <dbReference type="NCBI Taxonomy" id="1156355"/>
    <lineage>
        <taxon>Bacteria</taxon>
        <taxon>Bacillati</taxon>
        <taxon>Bacillota</taxon>
        <taxon>Bacilli</taxon>
        <taxon>Bacillales</taxon>
        <taxon>Paenibacillaceae</taxon>
        <taxon>Paenibacillus</taxon>
    </lineage>
</organism>
<accession>A0A3D9R399</accession>
<protein>
    <submittedName>
        <fullName evidence="1">Uncharacterized protein</fullName>
    </submittedName>
</protein>
<comment type="caution">
    <text evidence="1">The sequence shown here is derived from an EMBL/GenBank/DDBJ whole genome shotgun (WGS) entry which is preliminary data.</text>
</comment>